<dbReference type="EMBL" id="CP063361">
    <property type="protein sequence ID" value="UOD31189.1"/>
    <property type="molecule type" value="Genomic_DNA"/>
</dbReference>
<sequence>MLGRNAGKFAVVALLSVPGVMSLYNARTKPPDPNLAQLPARPATTAQLLEAPPRLDAWINDHFGYRVDLLQLNNRMRFKLFREFPTVQMAAGRHGRYFLAAHGTNMPPFQAVMAACGGTPARASTIPHLNRMFSAFHQAGLAPKLMVVPSAPVVYPEDVPRFLERACASPDTPTAGVLASPQLEQPARDNMYYPVREMREIKKSALLFPKTWFHWTGDGLDQVARASLSHFWQRPLDQAPVLATKKYLHHSDVSHLFDGVLLESEIIEPDLEASQVKGCWGGDCYPEMAEVARKLGDISRFSNPRAPARRLLIISDSFGSKVSAWYARYYGTVEQFATNNADQLTPEQILAFTSYLYRDREHTDILILYHDAGAMFDVLRLGTERLLPAPAAKS</sequence>
<organism evidence="1 2">
    <name type="scientific">Massilia violaceinigra</name>
    <dbReference type="NCBI Taxonomy" id="2045208"/>
    <lineage>
        <taxon>Bacteria</taxon>
        <taxon>Pseudomonadati</taxon>
        <taxon>Pseudomonadota</taxon>
        <taxon>Betaproteobacteria</taxon>
        <taxon>Burkholderiales</taxon>
        <taxon>Oxalobacteraceae</taxon>
        <taxon>Telluria group</taxon>
        <taxon>Massilia</taxon>
    </lineage>
</organism>
<reference evidence="1 2" key="1">
    <citation type="submission" date="2020-10" db="EMBL/GenBank/DDBJ databases">
        <title>Genome analysis of Massilia species.</title>
        <authorList>
            <person name="Jung D.-H."/>
        </authorList>
    </citation>
    <scope>NUCLEOTIDE SEQUENCE [LARGE SCALE GENOMIC DNA]</scope>
    <source>
        <strain evidence="2">sipir</strain>
    </source>
</reference>
<evidence type="ECO:0000313" key="1">
    <source>
        <dbReference type="EMBL" id="UOD31189.1"/>
    </source>
</evidence>
<name>A0ABY4A8R2_9BURK</name>
<proteinExistence type="predicted"/>
<gene>
    <name evidence="1" type="ORF">INH39_05590</name>
</gene>
<dbReference type="RefSeq" id="WP_243492357.1">
    <property type="nucleotide sequence ID" value="NZ_CP063361.1"/>
</dbReference>
<protein>
    <recommendedName>
        <fullName evidence="3">AlgX/AlgJ SGNH hydrolase-like domain-containing protein</fullName>
    </recommendedName>
</protein>
<evidence type="ECO:0000313" key="2">
    <source>
        <dbReference type="Proteomes" id="UP000831532"/>
    </source>
</evidence>
<dbReference type="Proteomes" id="UP000831532">
    <property type="component" value="Chromosome"/>
</dbReference>
<evidence type="ECO:0008006" key="3">
    <source>
        <dbReference type="Google" id="ProtNLM"/>
    </source>
</evidence>
<keyword evidence="2" id="KW-1185">Reference proteome</keyword>
<accession>A0ABY4A8R2</accession>